<keyword evidence="1" id="KW-0175">Coiled coil</keyword>
<feature type="signal peptide" evidence="2">
    <location>
        <begin position="1"/>
        <end position="17"/>
    </location>
</feature>
<sequence>MLRRTCLVVYLVSIVSSDLLPVNKDLPLHEKPVTIWPLTDAQVMHFHSSELAQALPKMLNKALPVIDLGCGKAFYISKLSELGYQVHGIEGTPGIEEIAYHRPILTADLSEPLSLDLPHGNVMSLEVAEHLAPDDEDVYLENIIKFCRSRLIVSWALPSACAPGRGHGHLNCRDNSYVIRKLFVHGFRFHASDTRWLRQVVKDSQAFWFKDTLMVFDRFAFLQDFGLLKMSLSEDGQFTFSKLSEGRELFPLNDSAAHFAWSERDLICRQAPVLFNGDIAESSVDEDETVDLTIQLDMTNCSSAEEGDQFLSACLLVFVNDVFRQSVCPSQVQVATVQLFALSAGMYNITLCPSLPNGLTSPQHAVTFVKTVRNKEEKMRSQEFEQTAKEDLTLDYDSLLQRLRVVEAEAEELRAYIDDISSSKDGDQQLDVSPRGKFERMLGLREEDVKEIISNLPAGLTQVLDQSPLVRRANTRNLLQEVYVRLHRALFREELLPIGENSTWGNERERRVEEVKVGGPLNALVLPRYAIMRFMRNIAHLIPGGRCLEWGTDYSRTVLADLCQDTWDLRHPSDLICGGKFAISSDLRVICSSLDRLPPLLPPQFNVSLIISTQVFEHVEDDQAAIRSLVEVMAPGAHLLWTTPFLEKYHRAPADFRRYTNDTARYLIERQGGLCIRRLVLAGNPLLTSGYLMGMSSADFTEEELEGLLVGEEEGATMFFGVYVLAQKPPCSKEGDRG</sequence>
<keyword evidence="2" id="KW-0732">Signal</keyword>
<dbReference type="InterPro" id="IPR029063">
    <property type="entry name" value="SAM-dependent_MTases_sf"/>
</dbReference>
<feature type="coiled-coil region" evidence="1">
    <location>
        <begin position="389"/>
        <end position="416"/>
    </location>
</feature>
<feature type="chain" id="PRO_5031426193" description="Methyltransferase type 11 domain-containing protein" evidence="2">
    <location>
        <begin position="18"/>
        <end position="738"/>
    </location>
</feature>
<dbReference type="Gene3D" id="3.40.50.150">
    <property type="entry name" value="Vaccinia Virus protein VP39"/>
    <property type="match status" value="2"/>
</dbReference>
<evidence type="ECO:0008006" key="4">
    <source>
        <dbReference type="Google" id="ProtNLM"/>
    </source>
</evidence>
<reference evidence="3" key="1">
    <citation type="submission" date="2021-01" db="EMBL/GenBank/DDBJ databases">
        <authorList>
            <person name="Corre E."/>
            <person name="Pelletier E."/>
            <person name="Niang G."/>
            <person name="Scheremetjew M."/>
            <person name="Finn R."/>
            <person name="Kale V."/>
            <person name="Holt S."/>
            <person name="Cochrane G."/>
            <person name="Meng A."/>
            <person name="Brown T."/>
            <person name="Cohen L."/>
        </authorList>
    </citation>
    <scope>NUCLEOTIDE SEQUENCE</scope>
    <source>
        <strain evidence="3">CCMP325</strain>
    </source>
</reference>
<gene>
    <name evidence="3" type="ORF">HPHI1048_LOCUS10043</name>
</gene>
<accession>A0A7S0EH38</accession>
<evidence type="ECO:0000256" key="1">
    <source>
        <dbReference type="SAM" id="Coils"/>
    </source>
</evidence>
<evidence type="ECO:0000313" key="3">
    <source>
        <dbReference type="EMBL" id="CAD8483347.1"/>
    </source>
</evidence>
<evidence type="ECO:0000256" key="2">
    <source>
        <dbReference type="SAM" id="SignalP"/>
    </source>
</evidence>
<name>A0A7S0EH38_9CRYP</name>
<dbReference type="SUPFAM" id="SSF53335">
    <property type="entry name" value="S-adenosyl-L-methionine-dependent methyltransferases"/>
    <property type="match status" value="2"/>
</dbReference>
<dbReference type="EMBL" id="HBEO01014758">
    <property type="protein sequence ID" value="CAD8483347.1"/>
    <property type="molecule type" value="Transcribed_RNA"/>
</dbReference>
<protein>
    <recommendedName>
        <fullName evidence="4">Methyltransferase type 11 domain-containing protein</fullName>
    </recommendedName>
</protein>
<proteinExistence type="predicted"/>
<dbReference type="AlphaFoldDB" id="A0A7S0EH38"/>
<organism evidence="3">
    <name type="scientific">Hanusia phi</name>
    <dbReference type="NCBI Taxonomy" id="3032"/>
    <lineage>
        <taxon>Eukaryota</taxon>
        <taxon>Cryptophyceae</taxon>
        <taxon>Pyrenomonadales</taxon>
        <taxon>Geminigeraceae</taxon>
        <taxon>Hanusia</taxon>
    </lineage>
</organism>